<accession>A0A8T0X1J2</accession>
<reference evidence="2 3" key="1">
    <citation type="submission" date="2020-05" db="EMBL/GenBank/DDBJ databases">
        <title>WGS assembly of Panicum virgatum.</title>
        <authorList>
            <person name="Lovell J.T."/>
            <person name="Jenkins J."/>
            <person name="Shu S."/>
            <person name="Juenger T.E."/>
            <person name="Schmutz J."/>
        </authorList>
    </citation>
    <scope>NUCLEOTIDE SEQUENCE [LARGE SCALE GENOMIC DNA]</scope>
    <source>
        <strain evidence="3">cv. AP13</strain>
    </source>
</reference>
<dbReference type="EMBL" id="CM029038">
    <property type="protein sequence ID" value="KAG2651123.1"/>
    <property type="molecule type" value="Genomic_DNA"/>
</dbReference>
<comment type="caution">
    <text evidence="2">The sequence shown here is derived from an EMBL/GenBank/DDBJ whole genome shotgun (WGS) entry which is preliminary data.</text>
</comment>
<dbReference type="Proteomes" id="UP000823388">
    <property type="component" value="Chromosome 1N"/>
</dbReference>
<protein>
    <submittedName>
        <fullName evidence="2">Uncharacterized protein</fullName>
    </submittedName>
</protein>
<sequence length="92" mass="10117">MKANYVVTAVFLFAMILGSPVDARSSTFAVAAANSKPLHASKLTFNFCAVSVCRFFDNNRVCYCCPDASRKENCHTTLEECRANCAYCTPKC</sequence>
<feature type="chain" id="PRO_5035848625" evidence="1">
    <location>
        <begin position="24"/>
        <end position="92"/>
    </location>
</feature>
<dbReference type="AlphaFoldDB" id="A0A8T0X1J2"/>
<proteinExistence type="predicted"/>
<keyword evidence="1" id="KW-0732">Signal</keyword>
<feature type="signal peptide" evidence="1">
    <location>
        <begin position="1"/>
        <end position="23"/>
    </location>
</feature>
<gene>
    <name evidence="2" type="ORF">PVAP13_1NG246738</name>
</gene>
<evidence type="ECO:0000313" key="2">
    <source>
        <dbReference type="EMBL" id="KAG2651123.1"/>
    </source>
</evidence>
<keyword evidence="3" id="KW-1185">Reference proteome</keyword>
<name>A0A8T0X1J2_PANVG</name>
<evidence type="ECO:0000313" key="3">
    <source>
        <dbReference type="Proteomes" id="UP000823388"/>
    </source>
</evidence>
<evidence type="ECO:0000256" key="1">
    <source>
        <dbReference type="SAM" id="SignalP"/>
    </source>
</evidence>
<organism evidence="2 3">
    <name type="scientific">Panicum virgatum</name>
    <name type="common">Blackwell switchgrass</name>
    <dbReference type="NCBI Taxonomy" id="38727"/>
    <lineage>
        <taxon>Eukaryota</taxon>
        <taxon>Viridiplantae</taxon>
        <taxon>Streptophyta</taxon>
        <taxon>Embryophyta</taxon>
        <taxon>Tracheophyta</taxon>
        <taxon>Spermatophyta</taxon>
        <taxon>Magnoliopsida</taxon>
        <taxon>Liliopsida</taxon>
        <taxon>Poales</taxon>
        <taxon>Poaceae</taxon>
        <taxon>PACMAD clade</taxon>
        <taxon>Panicoideae</taxon>
        <taxon>Panicodae</taxon>
        <taxon>Paniceae</taxon>
        <taxon>Panicinae</taxon>
        <taxon>Panicum</taxon>
        <taxon>Panicum sect. Hiantes</taxon>
    </lineage>
</organism>